<dbReference type="PANTHER" id="PTHR47916:SF1">
    <property type="entry name" value="3-HYDROXY-5-PHOSPHONOOXYPENTANE-2,4-DIONE THIOLASE"/>
    <property type="match status" value="1"/>
</dbReference>
<gene>
    <name evidence="2" type="ORF">GAB14E_1150</name>
</gene>
<dbReference type="GO" id="GO:0004332">
    <property type="term" value="F:fructose-bisphosphate aldolase activity"/>
    <property type="evidence" value="ECO:0007669"/>
    <property type="project" value="InterPro"/>
</dbReference>
<comment type="caution">
    <text evidence="2">The sequence shown here is derived from an EMBL/GenBank/DDBJ whole genome shotgun (WGS) entry which is preliminary data.</text>
</comment>
<protein>
    <submittedName>
        <fullName evidence="2">Deoxyribose-phosphate aldolase/phospho-2-dehydro-3-deoxyheptonate aldolase</fullName>
    </submittedName>
</protein>
<dbReference type="Pfam" id="PF01791">
    <property type="entry name" value="DeoC"/>
    <property type="match status" value="1"/>
</dbReference>
<evidence type="ECO:0000313" key="3">
    <source>
        <dbReference type="Proteomes" id="UP000029868"/>
    </source>
</evidence>
<organism evidence="2 3">
    <name type="scientific">Colwellia psychrerythraea</name>
    <name type="common">Vibrio psychroerythus</name>
    <dbReference type="NCBI Taxonomy" id="28229"/>
    <lineage>
        <taxon>Bacteria</taxon>
        <taxon>Pseudomonadati</taxon>
        <taxon>Pseudomonadota</taxon>
        <taxon>Gammaproteobacteria</taxon>
        <taxon>Alteromonadales</taxon>
        <taxon>Colwelliaceae</taxon>
        <taxon>Colwellia</taxon>
    </lineage>
</organism>
<dbReference type="SUPFAM" id="SSF51569">
    <property type="entry name" value="Aldolase"/>
    <property type="match status" value="1"/>
</dbReference>
<dbReference type="InterPro" id="IPR002915">
    <property type="entry name" value="DeoC/FbaB/LacD_aldolase"/>
</dbReference>
<dbReference type="SMART" id="SM01133">
    <property type="entry name" value="DeoC"/>
    <property type="match status" value="1"/>
</dbReference>
<dbReference type="RefSeq" id="WP_052093399.1">
    <property type="nucleotide sequence ID" value="NZ_JQEC01000002.1"/>
</dbReference>
<sequence length="277" mass="30505">MSYIGRKLRERRLLFQGLNSGLIVPIDHGLTMGPIKGINNFNDIERWINNENVSAIIVHKGMLESLVVNNVIKGNAGVIVQLNGMLAISKTADTKELVTSIEAAIRLGADAVSIQVNFTNNNFAHNLDTIGKVVDEAHKYGLPVLTMLYDKVDCVDSTEKNERMLKLANAAVELGVDAIKIAIPENKSHINSLMLNGLIKVFFAGGDIIDDQEFIDNTELVMKAGATGLCAGRNIFQHSNPNLIINQLAKKIRTHSIECLVDRSINDLSHNYEKSYE</sequence>
<dbReference type="InterPro" id="IPR050456">
    <property type="entry name" value="DeoC/FbaB_aldolase"/>
</dbReference>
<dbReference type="PANTHER" id="PTHR47916">
    <property type="entry name" value="FRUCTOSE-BISPHOSPHATE ALDOLASE CLASS 1"/>
    <property type="match status" value="1"/>
</dbReference>
<dbReference type="Proteomes" id="UP000029868">
    <property type="component" value="Unassembled WGS sequence"/>
</dbReference>
<name>A0A099L3X1_COLPS</name>
<dbReference type="OrthoDB" id="5915071at2"/>
<dbReference type="PATRIC" id="fig|28229.3.peg.308"/>
<evidence type="ECO:0000313" key="2">
    <source>
        <dbReference type="EMBL" id="KGJ97561.1"/>
    </source>
</evidence>
<dbReference type="PIRSF" id="PIRSF038992">
    <property type="entry name" value="Aldolase_Ia"/>
    <property type="match status" value="1"/>
</dbReference>
<proteinExistence type="predicted"/>
<reference evidence="2 3" key="1">
    <citation type="submission" date="2014-08" db="EMBL/GenBank/DDBJ databases">
        <title>Genomic and Phenotypic Diversity of Colwellia psychrerythraea strains from Disparate Marine Basins.</title>
        <authorList>
            <person name="Techtmann S.M."/>
            <person name="Stelling S.C."/>
            <person name="Utturkar S.M."/>
            <person name="Alshibli N."/>
            <person name="Harris A."/>
            <person name="Brown S.D."/>
            <person name="Hazen T.C."/>
        </authorList>
    </citation>
    <scope>NUCLEOTIDE SEQUENCE [LARGE SCALE GENOMIC DNA]</scope>
    <source>
        <strain evidence="2 3">GAB14E</strain>
    </source>
</reference>
<dbReference type="InterPro" id="IPR041720">
    <property type="entry name" value="FbaB-like"/>
</dbReference>
<dbReference type="InterPro" id="IPR013785">
    <property type="entry name" value="Aldolase_TIM"/>
</dbReference>
<dbReference type="AlphaFoldDB" id="A0A099L3X1"/>
<dbReference type="Gene3D" id="3.20.20.70">
    <property type="entry name" value="Aldolase class I"/>
    <property type="match status" value="1"/>
</dbReference>
<feature type="active site" description="Proton donor" evidence="1">
    <location>
        <position position="149"/>
    </location>
</feature>
<dbReference type="EMBL" id="JQEC01000002">
    <property type="protein sequence ID" value="KGJ97561.1"/>
    <property type="molecule type" value="Genomic_DNA"/>
</dbReference>
<evidence type="ECO:0000256" key="1">
    <source>
        <dbReference type="PIRSR" id="PIRSR038992-1"/>
    </source>
</evidence>
<accession>A0A099L3X1</accession>
<feature type="active site" description="Schiff-base intermediate with dihydroxyacetone-P" evidence="1">
    <location>
        <position position="180"/>
    </location>
</feature>